<keyword evidence="1" id="KW-1133">Transmembrane helix</keyword>
<dbReference type="EMBL" id="JRUN01000011">
    <property type="protein sequence ID" value="KHD86081.1"/>
    <property type="molecule type" value="Genomic_DNA"/>
</dbReference>
<accession>A0A0A6VES5</accession>
<comment type="caution">
    <text evidence="2">The sequence shown here is derived from an EMBL/GenBank/DDBJ whole genome shotgun (WGS) entry which is preliminary data.</text>
</comment>
<evidence type="ECO:0000313" key="3">
    <source>
        <dbReference type="Proteomes" id="UP000030588"/>
    </source>
</evidence>
<dbReference type="Proteomes" id="UP000030588">
    <property type="component" value="Unassembled WGS sequence"/>
</dbReference>
<proteinExistence type="predicted"/>
<dbReference type="AlphaFoldDB" id="A0A0A6VES5"/>
<feature type="transmembrane region" description="Helical" evidence="1">
    <location>
        <begin position="32"/>
        <end position="53"/>
    </location>
</feature>
<evidence type="ECO:0000313" key="2">
    <source>
        <dbReference type="EMBL" id="KHD86081.1"/>
    </source>
</evidence>
<keyword evidence="1" id="KW-0812">Transmembrane</keyword>
<evidence type="ECO:0000256" key="1">
    <source>
        <dbReference type="SAM" id="Phobius"/>
    </source>
</evidence>
<reference evidence="2 3" key="1">
    <citation type="submission" date="2014-10" db="EMBL/GenBank/DDBJ databases">
        <title>Draft genome of phytase producing Bacillus ginsengihumi strain M2.11.</title>
        <authorList>
            <person name="Toymentseva A."/>
            <person name="Boulygina E.A."/>
            <person name="Kazakov S.V."/>
            <person name="Kayumov I."/>
            <person name="Suleimanova A.D."/>
            <person name="Mardanova A.M."/>
            <person name="Maria S.N."/>
            <person name="Sergey M.Y."/>
            <person name="Sharipova M.R."/>
        </authorList>
    </citation>
    <scope>NUCLEOTIDE SEQUENCE [LARGE SCALE GENOMIC DNA]</scope>
    <source>
        <strain evidence="2 3">M2.11</strain>
    </source>
</reference>
<protein>
    <submittedName>
        <fullName evidence="2">Uncharacterized protein</fullName>
    </submittedName>
</protein>
<organism evidence="2 3">
    <name type="scientific">Heyndrickxia ginsengihumi</name>
    <dbReference type="NCBI Taxonomy" id="363870"/>
    <lineage>
        <taxon>Bacteria</taxon>
        <taxon>Bacillati</taxon>
        <taxon>Bacillota</taxon>
        <taxon>Bacilli</taxon>
        <taxon>Bacillales</taxon>
        <taxon>Bacillaceae</taxon>
        <taxon>Heyndrickxia</taxon>
    </lineage>
</organism>
<gene>
    <name evidence="2" type="ORF">NG54_05580</name>
</gene>
<keyword evidence="1" id="KW-0472">Membrane</keyword>
<sequence length="61" mass="6708">MINPPVELLPEPCVVFDTVIGEIKAVSPKLTVAVPLTFNICVLPMIAGNFIILQSKNWIPY</sequence>
<name>A0A0A6VES5_9BACI</name>